<dbReference type="PROSITE" id="PS50005">
    <property type="entry name" value="TPR"/>
    <property type="match status" value="3"/>
</dbReference>
<accession>A0A1S8MET2</accession>
<gene>
    <name evidence="1" type="ORF">CROST_031880</name>
</gene>
<organism evidence="1 2">
    <name type="scientific">Clostridium felsineum</name>
    <dbReference type="NCBI Taxonomy" id="36839"/>
    <lineage>
        <taxon>Bacteria</taxon>
        <taxon>Bacillati</taxon>
        <taxon>Bacillota</taxon>
        <taxon>Clostridia</taxon>
        <taxon>Eubacteriales</taxon>
        <taxon>Clostridiaceae</taxon>
        <taxon>Clostridium</taxon>
    </lineage>
</organism>
<dbReference type="Pfam" id="PF13181">
    <property type="entry name" value="TPR_8"/>
    <property type="match status" value="3"/>
</dbReference>
<dbReference type="PANTHER" id="PTHR44366">
    <property type="entry name" value="UDP-N-ACETYLGLUCOSAMINE--PEPTIDE N-ACETYLGLUCOSAMINYLTRANSFERASE 110 KDA SUBUNIT"/>
    <property type="match status" value="1"/>
</dbReference>
<dbReference type="GO" id="GO:0097363">
    <property type="term" value="F:protein O-acetylglucosaminyltransferase activity"/>
    <property type="evidence" value="ECO:0007669"/>
    <property type="project" value="TreeGrafter"/>
</dbReference>
<dbReference type="SUPFAM" id="SSF48452">
    <property type="entry name" value="TPR-like"/>
    <property type="match status" value="1"/>
</dbReference>
<protein>
    <submittedName>
        <fullName evidence="1">Uncharacterized protein</fullName>
    </submittedName>
</protein>
<dbReference type="PROSITE" id="PS50293">
    <property type="entry name" value="TPR_REGION"/>
    <property type="match status" value="1"/>
</dbReference>
<dbReference type="KEGG" id="crw:CROST_031880"/>
<dbReference type="InterPro" id="IPR037919">
    <property type="entry name" value="OGT"/>
</dbReference>
<dbReference type="SMART" id="SM00028">
    <property type="entry name" value="TPR"/>
    <property type="match status" value="5"/>
</dbReference>
<evidence type="ECO:0000313" key="2">
    <source>
        <dbReference type="Proteomes" id="UP000190951"/>
    </source>
</evidence>
<dbReference type="PANTHER" id="PTHR44366:SF1">
    <property type="entry name" value="UDP-N-ACETYLGLUCOSAMINE--PEPTIDE N-ACETYLGLUCOSAMINYLTRANSFERASE 110 KDA SUBUNIT"/>
    <property type="match status" value="1"/>
</dbReference>
<dbReference type="InterPro" id="IPR019734">
    <property type="entry name" value="TPR_rpt"/>
</dbReference>
<dbReference type="GO" id="GO:0006493">
    <property type="term" value="P:protein O-linked glycosylation"/>
    <property type="evidence" value="ECO:0007669"/>
    <property type="project" value="InterPro"/>
</dbReference>
<dbReference type="STRING" id="84029.CROST_27610"/>
<dbReference type="RefSeq" id="WP_077832650.1">
    <property type="nucleotide sequence ID" value="NZ_CP096983.1"/>
</dbReference>
<dbReference type="InterPro" id="IPR011990">
    <property type="entry name" value="TPR-like_helical_dom_sf"/>
</dbReference>
<proteinExistence type="predicted"/>
<sequence length="370" mass="43427">MESVSNCNRQIENLQEKIKFLYHADKYDLTIKQCISLLEYEPNDYNGLYYMAISYENLKLLDKAITIALYLAEKNPDMGQPYQICAHIYINLKDYKKAVEYARKAIELDPYYGESYYTLSFALDKLGGEENIKKAVKLIDKAMEIEPENSVYHMHACGLYYDIGECYRAKQEGKKAIEIDVEHAGAYLNYGCVLIGLGELHESLECFYEALKLNPNYKVPLDNIKVVKEYIENPKKYYKALEKKFFENDLKINSDSESFIILAKIYIENEDYKSAYEVFMKYFNINPHAIERHLKYIGMFYEKDAFSEVKLYLKALREKNPHEKEIVRYIKEVDKTIRKLKIEKIKEKIESVLIDKMTCLEVWGSSGNSK</sequence>
<name>A0A1S8MET2_9CLOT</name>
<keyword evidence="2" id="KW-1185">Reference proteome</keyword>
<reference evidence="1 2" key="1">
    <citation type="submission" date="2022-04" db="EMBL/GenBank/DDBJ databases">
        <title>Genome sequence of C. roseum typestrain.</title>
        <authorList>
            <person name="Poehlein A."/>
            <person name="Schoch T."/>
            <person name="Duerre P."/>
            <person name="Daniel R."/>
        </authorList>
    </citation>
    <scope>NUCLEOTIDE SEQUENCE [LARGE SCALE GENOMIC DNA]</scope>
    <source>
        <strain evidence="1 2">DSM 7320</strain>
    </source>
</reference>
<evidence type="ECO:0000313" key="1">
    <source>
        <dbReference type="EMBL" id="URZ12466.1"/>
    </source>
</evidence>
<dbReference type="Proteomes" id="UP000190951">
    <property type="component" value="Chromosome"/>
</dbReference>
<dbReference type="AlphaFoldDB" id="A0A1S8MET2"/>
<dbReference type="EMBL" id="CP096983">
    <property type="protein sequence ID" value="URZ12466.1"/>
    <property type="molecule type" value="Genomic_DNA"/>
</dbReference>
<dbReference type="Gene3D" id="1.25.40.10">
    <property type="entry name" value="Tetratricopeptide repeat domain"/>
    <property type="match status" value="3"/>
</dbReference>